<evidence type="ECO:0000256" key="4">
    <source>
        <dbReference type="ARBA" id="ARBA00023136"/>
    </source>
</evidence>
<proteinExistence type="predicted"/>
<feature type="transmembrane region" description="Helical" evidence="5">
    <location>
        <begin position="76"/>
        <end position="103"/>
    </location>
</feature>
<evidence type="ECO:0000256" key="1">
    <source>
        <dbReference type="ARBA" id="ARBA00004141"/>
    </source>
</evidence>
<comment type="subcellular location">
    <subcellularLocation>
        <location evidence="1">Membrane</location>
        <topology evidence="1">Multi-pass membrane protein</topology>
    </subcellularLocation>
</comment>
<keyword evidence="3 5" id="KW-1133">Transmembrane helix</keyword>
<dbReference type="Pfam" id="PF07298">
    <property type="entry name" value="NnrU"/>
    <property type="match status" value="1"/>
</dbReference>
<evidence type="ECO:0000256" key="5">
    <source>
        <dbReference type="SAM" id="Phobius"/>
    </source>
</evidence>
<sequence>MGGWTEYGLAWVCFLAAHIVPATPAIRGRLVSALGRRGYLAGFSLLSLALLIWLVRASGSAPYIRLWDAGGFGRWMVNLAMPLAILCGALAVGLSGLMAGFAIWAGAHLVANGDLAHAILFGGMLIFALAGLARSGVPRSFRPTPLRLLLAVALWIALIALHPLIVGVSPLPL</sequence>
<evidence type="ECO:0000259" key="6">
    <source>
        <dbReference type="Pfam" id="PF07298"/>
    </source>
</evidence>
<accession>A0ABY7T249</accession>
<dbReference type="Proteomes" id="UP001218412">
    <property type="component" value="Chromosome"/>
</dbReference>
<evidence type="ECO:0000256" key="2">
    <source>
        <dbReference type="ARBA" id="ARBA00022692"/>
    </source>
</evidence>
<reference evidence="7 8" key="1">
    <citation type="submission" date="2021-01" db="EMBL/GenBank/DDBJ databases">
        <title>Biogeographic distribution of Paracoccus.</title>
        <authorList>
            <person name="Hollensteiner J."/>
            <person name="Leineberger J."/>
            <person name="Brinkhoff T."/>
            <person name="Daniel R."/>
        </authorList>
    </citation>
    <scope>NUCLEOTIDE SEQUENCE [LARGE SCALE GENOMIC DNA]</scope>
    <source>
        <strain evidence="7 8">LMG25392</strain>
    </source>
</reference>
<evidence type="ECO:0000256" key="3">
    <source>
        <dbReference type="ARBA" id="ARBA00022989"/>
    </source>
</evidence>
<feature type="transmembrane region" description="Helical" evidence="5">
    <location>
        <begin position="38"/>
        <end position="55"/>
    </location>
</feature>
<feature type="domain" description="NnrU" evidence="6">
    <location>
        <begin position="9"/>
        <end position="170"/>
    </location>
</feature>
<feature type="transmembrane region" description="Helical" evidence="5">
    <location>
        <begin position="145"/>
        <end position="165"/>
    </location>
</feature>
<evidence type="ECO:0000313" key="7">
    <source>
        <dbReference type="EMBL" id="WCR12666.1"/>
    </source>
</evidence>
<feature type="transmembrane region" description="Helical" evidence="5">
    <location>
        <begin position="115"/>
        <end position="133"/>
    </location>
</feature>
<dbReference type="EMBL" id="CP067134">
    <property type="protein sequence ID" value="WCR12666.1"/>
    <property type="molecule type" value="Genomic_DNA"/>
</dbReference>
<organism evidence="7 8">
    <name type="scientific">Paracoccus stylophorae</name>
    <dbReference type="NCBI Taxonomy" id="659350"/>
    <lineage>
        <taxon>Bacteria</taxon>
        <taxon>Pseudomonadati</taxon>
        <taxon>Pseudomonadota</taxon>
        <taxon>Alphaproteobacteria</taxon>
        <taxon>Rhodobacterales</taxon>
        <taxon>Paracoccaceae</taxon>
        <taxon>Paracoccus</taxon>
    </lineage>
</organism>
<evidence type="ECO:0000313" key="8">
    <source>
        <dbReference type="Proteomes" id="UP001218412"/>
    </source>
</evidence>
<dbReference type="InterPro" id="IPR009915">
    <property type="entry name" value="NnrU_dom"/>
</dbReference>
<keyword evidence="4 5" id="KW-0472">Membrane</keyword>
<name>A0ABY7T249_9RHOB</name>
<gene>
    <name evidence="7" type="ORF">JHW45_16530</name>
</gene>
<keyword evidence="2 5" id="KW-0812">Transmembrane</keyword>
<keyword evidence="8" id="KW-1185">Reference proteome</keyword>
<protein>
    <submittedName>
        <fullName evidence="7">NnrU family protein</fullName>
    </submittedName>
</protein>